<evidence type="ECO:0000259" key="5">
    <source>
        <dbReference type="SMART" id="SM00470"/>
    </source>
</evidence>
<proteinExistence type="inferred from homology"/>
<dbReference type="InterPro" id="IPR057240">
    <property type="entry name" value="ParB_dimer_C"/>
</dbReference>
<dbReference type="InterPro" id="IPR003115">
    <property type="entry name" value="ParB_N"/>
</dbReference>
<keyword evidence="2" id="KW-0159">Chromosome partition</keyword>
<dbReference type="GO" id="GO:0007059">
    <property type="term" value="P:chromosome segregation"/>
    <property type="evidence" value="ECO:0007669"/>
    <property type="project" value="UniProtKB-KW"/>
</dbReference>
<feature type="domain" description="ParB-like N-terminal" evidence="5">
    <location>
        <begin position="67"/>
        <end position="157"/>
    </location>
</feature>
<protein>
    <submittedName>
        <fullName evidence="6">ParB/RepB/Spo0J family partition protein</fullName>
    </submittedName>
</protein>
<dbReference type="GO" id="GO:0003677">
    <property type="term" value="F:DNA binding"/>
    <property type="evidence" value="ECO:0007669"/>
    <property type="project" value="UniProtKB-KW"/>
</dbReference>
<dbReference type="GO" id="GO:0045881">
    <property type="term" value="P:positive regulation of sporulation resulting in formation of a cellular spore"/>
    <property type="evidence" value="ECO:0007669"/>
    <property type="project" value="TreeGrafter"/>
</dbReference>
<dbReference type="Pfam" id="PF23552">
    <property type="entry name" value="ParB_C"/>
    <property type="match status" value="1"/>
</dbReference>
<dbReference type="PANTHER" id="PTHR33375:SF1">
    <property type="entry name" value="CHROMOSOME-PARTITIONING PROTEIN PARB-RELATED"/>
    <property type="match status" value="1"/>
</dbReference>
<dbReference type="SUPFAM" id="SSF109709">
    <property type="entry name" value="KorB DNA-binding domain-like"/>
    <property type="match status" value="1"/>
</dbReference>
<sequence length="331" mass="35973">MSSNTPRRGLGRGLGSLIPTAPPADTTPPTTTLTATSEAQTAVAGGAEAPSEPAGPELVAVDGAYFTELDPTAIQPNRVQPRQVFDEEAMAELVHSVREIGLLQPIVVRELEPGSFELIMGERRWRAAQQAGLEKIPAIVRQTEDSAMLRDALLENLHRSQLNPLEEAAAYSQLLEDFGCTHDELAQRIGRSRPQISNTLRLLKLSPAVQRRVAAGVLSAGHARALLAVADADIQDRLAQRVIAEGISVRGLEEIVAVGETGTTTQRNVRSKPFAPGLVELSDRLADRFETRVKIDLGKSKGKITVEFATLEDLRRIVDIMDPRNRNDRPI</sequence>
<evidence type="ECO:0000256" key="3">
    <source>
        <dbReference type="ARBA" id="ARBA00023125"/>
    </source>
</evidence>
<dbReference type="InterPro" id="IPR036086">
    <property type="entry name" value="ParB/Sulfiredoxin_sf"/>
</dbReference>
<dbReference type="SMART" id="SM00470">
    <property type="entry name" value="ParB"/>
    <property type="match status" value="1"/>
</dbReference>
<evidence type="ECO:0000256" key="1">
    <source>
        <dbReference type="ARBA" id="ARBA00006295"/>
    </source>
</evidence>
<name>A0A5B1M1G6_9ACTN</name>
<evidence type="ECO:0000256" key="2">
    <source>
        <dbReference type="ARBA" id="ARBA00022829"/>
    </source>
</evidence>
<comment type="similarity">
    <text evidence="1">Belongs to the ParB family.</text>
</comment>
<evidence type="ECO:0000256" key="4">
    <source>
        <dbReference type="SAM" id="MobiDB-lite"/>
    </source>
</evidence>
<dbReference type="InterPro" id="IPR050336">
    <property type="entry name" value="Chromosome_partition/occlusion"/>
</dbReference>
<evidence type="ECO:0000313" key="7">
    <source>
        <dbReference type="Proteomes" id="UP000324351"/>
    </source>
</evidence>
<dbReference type="Gene3D" id="1.10.10.2830">
    <property type="match status" value="1"/>
</dbReference>
<dbReference type="RefSeq" id="WP_149750793.1">
    <property type="nucleotide sequence ID" value="NZ_VUJW01000006.1"/>
</dbReference>
<evidence type="ECO:0000313" key="6">
    <source>
        <dbReference type="EMBL" id="KAA1426762.1"/>
    </source>
</evidence>
<dbReference type="GO" id="GO:0005694">
    <property type="term" value="C:chromosome"/>
    <property type="evidence" value="ECO:0007669"/>
    <property type="project" value="TreeGrafter"/>
</dbReference>
<dbReference type="FunFam" id="3.90.1530.30:FF:000001">
    <property type="entry name" value="Chromosome partitioning protein ParB"/>
    <property type="match status" value="1"/>
</dbReference>
<reference evidence="6 7" key="1">
    <citation type="submission" date="2019-09" db="EMBL/GenBank/DDBJ databases">
        <title>Nocardioides panacisoli sp. nov., isolated from the soil of a ginseng field.</title>
        <authorList>
            <person name="Cho C."/>
        </authorList>
    </citation>
    <scope>NUCLEOTIDE SEQUENCE [LARGE SCALE GENOMIC DNA]</scope>
    <source>
        <strain evidence="6 7">BN140041</strain>
    </source>
</reference>
<keyword evidence="3" id="KW-0238">DNA-binding</keyword>
<gene>
    <name evidence="6" type="ORF">F0U47_12395</name>
</gene>
<organism evidence="6 7">
    <name type="scientific">Nocardioides antri</name>
    <dbReference type="NCBI Taxonomy" id="2607659"/>
    <lineage>
        <taxon>Bacteria</taxon>
        <taxon>Bacillati</taxon>
        <taxon>Actinomycetota</taxon>
        <taxon>Actinomycetes</taxon>
        <taxon>Propionibacteriales</taxon>
        <taxon>Nocardioidaceae</taxon>
        <taxon>Nocardioides</taxon>
    </lineage>
</organism>
<reference evidence="6 7" key="2">
    <citation type="submission" date="2019-09" db="EMBL/GenBank/DDBJ databases">
        <authorList>
            <person name="Jin C."/>
        </authorList>
    </citation>
    <scope>NUCLEOTIDE SEQUENCE [LARGE SCALE GENOMIC DNA]</scope>
    <source>
        <strain evidence="6 7">BN140041</strain>
    </source>
</reference>
<dbReference type="Pfam" id="PF02195">
    <property type="entry name" value="ParB_N"/>
    <property type="match status" value="1"/>
</dbReference>
<dbReference type="AlphaFoldDB" id="A0A5B1M1G6"/>
<dbReference type="InterPro" id="IPR041468">
    <property type="entry name" value="HTH_ParB/Spo0J"/>
</dbReference>
<dbReference type="InterPro" id="IPR004437">
    <property type="entry name" value="ParB/RepB/Spo0J"/>
</dbReference>
<dbReference type="CDD" id="cd16393">
    <property type="entry name" value="SPO0J_N"/>
    <property type="match status" value="1"/>
</dbReference>
<dbReference type="Gene3D" id="3.90.1530.30">
    <property type="match status" value="1"/>
</dbReference>
<dbReference type="SUPFAM" id="SSF110849">
    <property type="entry name" value="ParB/Sulfiredoxin"/>
    <property type="match status" value="1"/>
</dbReference>
<dbReference type="Proteomes" id="UP000324351">
    <property type="component" value="Unassembled WGS sequence"/>
</dbReference>
<dbReference type="Pfam" id="PF17762">
    <property type="entry name" value="HTH_ParB"/>
    <property type="match status" value="1"/>
</dbReference>
<dbReference type="PANTHER" id="PTHR33375">
    <property type="entry name" value="CHROMOSOME-PARTITIONING PROTEIN PARB-RELATED"/>
    <property type="match status" value="1"/>
</dbReference>
<comment type="caution">
    <text evidence="6">The sequence shown here is derived from an EMBL/GenBank/DDBJ whole genome shotgun (WGS) entry which is preliminary data.</text>
</comment>
<dbReference type="FunFam" id="1.10.10.2830:FF:000001">
    <property type="entry name" value="Chromosome partitioning protein ParB"/>
    <property type="match status" value="1"/>
</dbReference>
<dbReference type="EMBL" id="VUJW01000006">
    <property type="protein sequence ID" value="KAA1426762.1"/>
    <property type="molecule type" value="Genomic_DNA"/>
</dbReference>
<keyword evidence="7" id="KW-1185">Reference proteome</keyword>
<accession>A0A5B1M1G6</accession>
<feature type="region of interest" description="Disordered" evidence="4">
    <location>
        <begin position="1"/>
        <end position="32"/>
    </location>
</feature>
<dbReference type="NCBIfam" id="TIGR00180">
    <property type="entry name" value="parB_part"/>
    <property type="match status" value="1"/>
</dbReference>